<evidence type="ECO:0000256" key="3">
    <source>
        <dbReference type="ARBA" id="ARBA00023004"/>
    </source>
</evidence>
<dbReference type="InterPro" id="IPR018967">
    <property type="entry name" value="FeS-contain_CDGSH-typ"/>
</dbReference>
<dbReference type="Proteomes" id="UP001596978">
    <property type="component" value="Unassembled WGS sequence"/>
</dbReference>
<keyword evidence="7" id="KW-1185">Reference proteome</keyword>
<dbReference type="SMART" id="SM00704">
    <property type="entry name" value="ZnF_CDGSH"/>
    <property type="match status" value="2"/>
</dbReference>
<dbReference type="EMBL" id="JBHTJH010000002">
    <property type="protein sequence ID" value="MFD0860894.1"/>
    <property type="molecule type" value="Genomic_DNA"/>
</dbReference>
<reference evidence="7" key="1">
    <citation type="journal article" date="2019" name="Int. J. Syst. Evol. Microbiol.">
        <title>The Global Catalogue of Microorganisms (GCM) 10K type strain sequencing project: providing services to taxonomists for standard genome sequencing and annotation.</title>
        <authorList>
            <consortium name="The Broad Institute Genomics Platform"/>
            <consortium name="The Broad Institute Genome Sequencing Center for Infectious Disease"/>
            <person name="Wu L."/>
            <person name="Ma J."/>
        </authorList>
    </citation>
    <scope>NUCLEOTIDE SEQUENCE [LARGE SCALE GENOMIC DNA]</scope>
    <source>
        <strain evidence="7">CCUG 62952</strain>
    </source>
</reference>
<protein>
    <submittedName>
        <fullName evidence="6">CDGSH iron-sulfur domain-containing protein</fullName>
    </submittedName>
</protein>
<gene>
    <name evidence="6" type="ORF">ACFQ1M_01630</name>
</gene>
<keyword evidence="4" id="KW-0411">Iron-sulfur</keyword>
<evidence type="ECO:0000313" key="6">
    <source>
        <dbReference type="EMBL" id="MFD0860894.1"/>
    </source>
</evidence>
<feature type="domain" description="Iron-binding zinc finger CDGSH type" evidence="5">
    <location>
        <begin position="47"/>
        <end position="78"/>
    </location>
</feature>
<keyword evidence="1" id="KW-0001">2Fe-2S</keyword>
<name>A0ABW3CT06_9FLAO</name>
<dbReference type="InterPro" id="IPR052950">
    <property type="entry name" value="CISD"/>
</dbReference>
<comment type="caution">
    <text evidence="6">The sequence shown here is derived from an EMBL/GenBank/DDBJ whole genome shotgun (WGS) entry which is preliminary data.</text>
</comment>
<dbReference type="Pfam" id="PF09360">
    <property type="entry name" value="zf-CDGSH"/>
    <property type="match status" value="1"/>
</dbReference>
<sequence length="78" mass="8628">METPKRAGDAPIALDLKAGKRYSWCSCGLSKEQPLCDGSHKGTNFTPILYKCPEDETKWFCTCKATNGQPFCDGTHNK</sequence>
<proteinExistence type="predicted"/>
<keyword evidence="3" id="KW-0408">Iron</keyword>
<keyword evidence="2" id="KW-0479">Metal-binding</keyword>
<dbReference type="PANTHER" id="PTHR46491">
    <property type="entry name" value="CDGSH IRON SULFUR DOMAIN PROTEIN HOMOLOG"/>
    <property type="match status" value="1"/>
</dbReference>
<organism evidence="6 7">
    <name type="scientific">Sungkyunkwania multivorans</name>
    <dbReference type="NCBI Taxonomy" id="1173618"/>
    <lineage>
        <taxon>Bacteria</taxon>
        <taxon>Pseudomonadati</taxon>
        <taxon>Bacteroidota</taxon>
        <taxon>Flavobacteriia</taxon>
        <taxon>Flavobacteriales</taxon>
        <taxon>Flavobacteriaceae</taxon>
        <taxon>Sungkyunkwania</taxon>
    </lineage>
</organism>
<evidence type="ECO:0000256" key="4">
    <source>
        <dbReference type="ARBA" id="ARBA00023014"/>
    </source>
</evidence>
<feature type="domain" description="Iron-binding zinc finger CDGSH type" evidence="5">
    <location>
        <begin position="9"/>
        <end position="46"/>
    </location>
</feature>
<evidence type="ECO:0000259" key="5">
    <source>
        <dbReference type="SMART" id="SM00704"/>
    </source>
</evidence>
<dbReference type="InterPro" id="IPR042216">
    <property type="entry name" value="MitoNEET_CISD"/>
</dbReference>
<accession>A0ABW3CT06</accession>
<evidence type="ECO:0000313" key="7">
    <source>
        <dbReference type="Proteomes" id="UP001596978"/>
    </source>
</evidence>
<evidence type="ECO:0000256" key="2">
    <source>
        <dbReference type="ARBA" id="ARBA00022723"/>
    </source>
</evidence>
<dbReference type="Gene3D" id="3.40.5.90">
    <property type="entry name" value="CDGSH iron-sulfur domain, mitoNEET-type"/>
    <property type="match status" value="2"/>
</dbReference>
<evidence type="ECO:0000256" key="1">
    <source>
        <dbReference type="ARBA" id="ARBA00022714"/>
    </source>
</evidence>
<dbReference type="RefSeq" id="WP_386402878.1">
    <property type="nucleotide sequence ID" value="NZ_JBHTJH010000002.1"/>
</dbReference>
<dbReference type="PANTHER" id="PTHR46491:SF3">
    <property type="entry name" value="CDGSH IRON-SULFUR DOMAIN-CONTAINING PROTEIN 3, MITOCHONDRIAL"/>
    <property type="match status" value="1"/>
</dbReference>